<comment type="caution">
    <text evidence="3">The sequence shown here is derived from an EMBL/GenBank/DDBJ whole genome shotgun (WGS) entry which is preliminary data.</text>
</comment>
<dbReference type="AlphaFoldDB" id="A0A847D1T1"/>
<dbReference type="EMBL" id="JAAZBX010000012">
    <property type="protein sequence ID" value="NLD25611.1"/>
    <property type="molecule type" value="Genomic_DNA"/>
</dbReference>
<evidence type="ECO:0008006" key="5">
    <source>
        <dbReference type="Google" id="ProtNLM"/>
    </source>
</evidence>
<feature type="region of interest" description="Disordered" evidence="1">
    <location>
        <begin position="1"/>
        <end position="20"/>
    </location>
</feature>
<keyword evidence="2" id="KW-0812">Transmembrane</keyword>
<feature type="transmembrane region" description="Helical" evidence="2">
    <location>
        <begin position="32"/>
        <end position="53"/>
    </location>
</feature>
<dbReference type="Proteomes" id="UP000545876">
    <property type="component" value="Unassembled WGS sequence"/>
</dbReference>
<evidence type="ECO:0000256" key="1">
    <source>
        <dbReference type="SAM" id="MobiDB-lite"/>
    </source>
</evidence>
<evidence type="ECO:0000313" key="3">
    <source>
        <dbReference type="EMBL" id="NLD25611.1"/>
    </source>
</evidence>
<gene>
    <name evidence="3" type="ORF">GX656_03155</name>
</gene>
<evidence type="ECO:0000313" key="4">
    <source>
        <dbReference type="Proteomes" id="UP000545876"/>
    </source>
</evidence>
<name>A0A847D1T1_9BACT</name>
<proteinExistence type="predicted"/>
<reference evidence="3 4" key="1">
    <citation type="journal article" date="2020" name="Biotechnol. Biofuels">
        <title>New insights from the biogas microbiome by comprehensive genome-resolved metagenomics of nearly 1600 species originating from multiple anaerobic digesters.</title>
        <authorList>
            <person name="Campanaro S."/>
            <person name="Treu L."/>
            <person name="Rodriguez-R L.M."/>
            <person name="Kovalovszki A."/>
            <person name="Ziels R.M."/>
            <person name="Maus I."/>
            <person name="Zhu X."/>
            <person name="Kougias P.G."/>
            <person name="Basile A."/>
            <person name="Luo G."/>
            <person name="Schluter A."/>
            <person name="Konstantinidis K.T."/>
            <person name="Angelidaki I."/>
        </authorList>
    </citation>
    <scope>NUCLEOTIDE SEQUENCE [LARGE SCALE GENOMIC DNA]</scope>
    <source>
        <strain evidence="3">AS06rmzACSIP_65</strain>
    </source>
</reference>
<organism evidence="3 4">
    <name type="scientific">Candidatus Dojkabacteria bacterium</name>
    <dbReference type="NCBI Taxonomy" id="2099670"/>
    <lineage>
        <taxon>Bacteria</taxon>
        <taxon>Candidatus Dojkabacteria</taxon>
    </lineage>
</organism>
<keyword evidence="2" id="KW-0472">Membrane</keyword>
<sequence length="279" mass="31420">MDDKTKSQEQVETKNEINKEESKIKRKKVNPLFIVLALFVLFSLIPVIGYLLFKYNVGNAFKENESCKVNRQAVCDPTREESEDGSGTEVIDTKQNKLEVVNKGWALFYDADLKVSIEIPNYTANVAGGASKSEWRGKIDSYNTDSYFGKQIKTISIDFWPANTSDLGGCGGGCWGEHHVSVTAYENKGNLTLEQVKDKYILEIGKMGDTEVSGETATKLISKWGSQVYEYKWDVIDGTIEGYLIVKNNFIYDINYFFSTQNLESKAIALKVLDSIKFN</sequence>
<accession>A0A847D1T1</accession>
<keyword evidence="2" id="KW-1133">Transmembrane helix</keyword>
<protein>
    <recommendedName>
        <fullName evidence="5">DUF4367 domain-containing protein</fullName>
    </recommendedName>
</protein>
<evidence type="ECO:0000256" key="2">
    <source>
        <dbReference type="SAM" id="Phobius"/>
    </source>
</evidence>